<proteinExistence type="predicted"/>
<gene>
    <name evidence="1" type="ORF">OG327_13645</name>
</gene>
<dbReference type="AlphaFoldDB" id="A0AAU2JQU2"/>
<accession>A0AAU2JQU2</accession>
<dbReference type="EMBL" id="CP108264">
    <property type="protein sequence ID" value="WTU74285.1"/>
    <property type="molecule type" value="Genomic_DNA"/>
</dbReference>
<name>A0AAU2JQU2_9ACTN</name>
<organism evidence="1">
    <name type="scientific">Streptomyces sp. NBC_00049</name>
    <dbReference type="NCBI Taxonomy" id="2903617"/>
    <lineage>
        <taxon>Bacteria</taxon>
        <taxon>Bacillati</taxon>
        <taxon>Actinomycetota</taxon>
        <taxon>Actinomycetes</taxon>
        <taxon>Kitasatosporales</taxon>
        <taxon>Streptomycetaceae</taxon>
        <taxon>Streptomyces</taxon>
    </lineage>
</organism>
<evidence type="ECO:0000313" key="1">
    <source>
        <dbReference type="EMBL" id="WTU74285.1"/>
    </source>
</evidence>
<protein>
    <submittedName>
        <fullName evidence="1">Uncharacterized protein</fullName>
    </submittedName>
</protein>
<reference evidence="1" key="1">
    <citation type="submission" date="2022-10" db="EMBL/GenBank/DDBJ databases">
        <title>The complete genomes of actinobacterial strains from the NBC collection.</title>
        <authorList>
            <person name="Joergensen T.S."/>
            <person name="Alvarez Arevalo M."/>
            <person name="Sterndorff E.B."/>
            <person name="Faurdal D."/>
            <person name="Vuksanovic O."/>
            <person name="Mourched A.-S."/>
            <person name="Charusanti P."/>
            <person name="Shaw S."/>
            <person name="Blin K."/>
            <person name="Weber T."/>
        </authorList>
    </citation>
    <scope>NUCLEOTIDE SEQUENCE</scope>
    <source>
        <strain evidence="1">NBC_00049</strain>
    </source>
</reference>
<sequence length="131" mass="14957">MEFKRARLFDGVDPESGPYFEESRPRVVDQAERERLLEFLARGGTALERAAGLAPDQLDASKGKVVPIVTVTDGVWIWTLAQAYYLEQYGYGPDAEFYEHIKSQEYRANKPGEETKAAALEFLRRSRNRRA</sequence>